<keyword evidence="1" id="KW-0547">Nucleotide-binding</keyword>
<evidence type="ECO:0000313" key="3">
    <source>
        <dbReference type="EMBL" id="APJ04756.1"/>
    </source>
</evidence>
<keyword evidence="4" id="KW-1185">Reference proteome</keyword>
<dbReference type="GO" id="GO:0005524">
    <property type="term" value="F:ATP binding"/>
    <property type="evidence" value="ECO:0007669"/>
    <property type="project" value="UniProtKB-UniRule"/>
</dbReference>
<dbReference type="Gene3D" id="3.40.50.20">
    <property type="match status" value="1"/>
</dbReference>
<dbReference type="PANTHER" id="PTHR21621">
    <property type="entry name" value="RIBOSOMAL PROTEIN S6 MODIFICATION PROTEIN"/>
    <property type="match status" value="1"/>
</dbReference>
<dbReference type="Gene3D" id="3.30.470.20">
    <property type="entry name" value="ATP-grasp fold, B domain"/>
    <property type="match status" value="1"/>
</dbReference>
<name>A0A1L4D3G8_9BACT</name>
<feature type="domain" description="ATP-grasp" evidence="2">
    <location>
        <begin position="135"/>
        <end position="323"/>
    </location>
</feature>
<proteinExistence type="predicted"/>
<dbReference type="Gene3D" id="3.30.1490.20">
    <property type="entry name" value="ATP-grasp fold, A domain"/>
    <property type="match status" value="1"/>
</dbReference>
<dbReference type="InterPro" id="IPR011761">
    <property type="entry name" value="ATP-grasp"/>
</dbReference>
<dbReference type="InterPro" id="IPR013815">
    <property type="entry name" value="ATP_grasp_subdomain_1"/>
</dbReference>
<dbReference type="Proteomes" id="UP000184731">
    <property type="component" value="Chromosome"/>
</dbReference>
<reference evidence="3 4" key="1">
    <citation type="submission" date="2016-10" db="EMBL/GenBank/DDBJ databases">
        <title>Silvanigrella aquatica sp. nov., isolated from a freshwater lake located in the Black Forest, Germany, description of Silvanigrellaceae fam. nov., Silvanigrellales ord. nov., reclassification of the order Bdellovibrionales in the class Oligoflexia, reclassification of the families Bacteriovoracaceae and Halobacteriovoraceae in the new order Bacteriovoracales ord. nov., and reclassification of the family Pseudobacteriovoracaceae in the order Oligoflexiales.</title>
        <authorList>
            <person name="Hahn M.W."/>
            <person name="Schmidt J."/>
            <person name="Koll U."/>
            <person name="Rohde M."/>
            <person name="Verbag S."/>
            <person name="Pitt A."/>
            <person name="Nakai R."/>
            <person name="Naganuma T."/>
            <person name="Lang E."/>
        </authorList>
    </citation>
    <scope>NUCLEOTIDE SEQUENCE [LARGE SCALE GENOMIC DNA]</scope>
    <source>
        <strain evidence="3 4">MWH-Nonnen-W8red</strain>
    </source>
</reference>
<dbReference type="AlphaFoldDB" id="A0A1L4D3G8"/>
<protein>
    <recommendedName>
        <fullName evidence="2">ATP-grasp domain-containing protein</fullName>
    </recommendedName>
</protein>
<dbReference type="PANTHER" id="PTHR21621:SF4">
    <property type="entry name" value="GLUTATHIONE SYNTHETASE"/>
    <property type="match status" value="1"/>
</dbReference>
<dbReference type="GO" id="GO:0046872">
    <property type="term" value="F:metal ion binding"/>
    <property type="evidence" value="ECO:0007669"/>
    <property type="project" value="InterPro"/>
</dbReference>
<keyword evidence="1" id="KW-0067">ATP-binding</keyword>
<dbReference type="EMBL" id="CP017834">
    <property type="protein sequence ID" value="APJ04756.1"/>
    <property type="molecule type" value="Genomic_DNA"/>
</dbReference>
<dbReference type="InterPro" id="IPR004215">
    <property type="entry name" value="GSHS_N"/>
</dbReference>
<dbReference type="SUPFAM" id="SSF56059">
    <property type="entry name" value="Glutathione synthetase ATP-binding domain-like"/>
    <property type="match status" value="1"/>
</dbReference>
<organism evidence="3 4">
    <name type="scientific">Silvanigrella aquatica</name>
    <dbReference type="NCBI Taxonomy" id="1915309"/>
    <lineage>
        <taxon>Bacteria</taxon>
        <taxon>Pseudomonadati</taxon>
        <taxon>Bdellovibrionota</taxon>
        <taxon>Oligoflexia</taxon>
        <taxon>Silvanigrellales</taxon>
        <taxon>Silvanigrellaceae</taxon>
        <taxon>Silvanigrella</taxon>
    </lineage>
</organism>
<dbReference type="STRING" id="1915309.AXG55_12955"/>
<dbReference type="Pfam" id="PF02955">
    <property type="entry name" value="GSH-S_ATP"/>
    <property type="match status" value="1"/>
</dbReference>
<accession>A0A1L4D3G8</accession>
<dbReference type="SUPFAM" id="SSF52440">
    <property type="entry name" value="PreATP-grasp domain"/>
    <property type="match status" value="1"/>
</dbReference>
<dbReference type="RefSeq" id="WP_148698513.1">
    <property type="nucleotide sequence ID" value="NZ_CP017834.1"/>
</dbReference>
<evidence type="ECO:0000313" key="4">
    <source>
        <dbReference type="Proteomes" id="UP000184731"/>
    </source>
</evidence>
<dbReference type="KEGG" id="saqi:AXG55_12955"/>
<dbReference type="InterPro" id="IPR016185">
    <property type="entry name" value="PreATP-grasp_dom_sf"/>
</dbReference>
<evidence type="ECO:0000256" key="1">
    <source>
        <dbReference type="PROSITE-ProRule" id="PRU00409"/>
    </source>
</evidence>
<dbReference type="Pfam" id="PF02951">
    <property type="entry name" value="GSH-S_N"/>
    <property type="match status" value="1"/>
</dbReference>
<sequence length="324" mass="36735">MQKKLLFIADSLKNIKPNSDSSLALAQAALENHWEVFWCEPNHVHILGSSIYVNNLSQLKSVSMSEINYDSNNKKILPLNFFSYCFVRKDPPFDENYKDLCWILSSQSEVKIVNPAENLLAFHEKALQWRALAEGFLNQENIIPTCLTNSIEVIEDYCNQNQSLIQSGIVCKPWLGHGGEDVELFKDKNTFIKYLHDKQKYQKIRQRIMVQPFLSEIYTEGDRRVLVANGEIIGDFVRLPAQGKIASNLAQGGSALIKEMTPYQKEICLKVASFLKQKNIFFAGLDVIGSRIGEINITSPTGLRTFEILTGRNIAKKAFSLLVN</sequence>
<gene>
    <name evidence="3" type="ORF">AXG55_12955</name>
</gene>
<evidence type="ECO:0000259" key="2">
    <source>
        <dbReference type="PROSITE" id="PS50975"/>
    </source>
</evidence>
<dbReference type="GO" id="GO:0005737">
    <property type="term" value="C:cytoplasm"/>
    <property type="evidence" value="ECO:0007669"/>
    <property type="project" value="TreeGrafter"/>
</dbReference>
<dbReference type="PROSITE" id="PS50975">
    <property type="entry name" value="ATP_GRASP"/>
    <property type="match status" value="1"/>
</dbReference>
<dbReference type="GO" id="GO:0004363">
    <property type="term" value="F:glutathione synthase activity"/>
    <property type="evidence" value="ECO:0007669"/>
    <property type="project" value="InterPro"/>
</dbReference>
<dbReference type="OrthoDB" id="9785415at2"/>
<dbReference type="InterPro" id="IPR004218">
    <property type="entry name" value="GSHS_ATP-bd"/>
</dbReference>